<evidence type="ECO:0000256" key="1">
    <source>
        <dbReference type="SAM" id="MobiDB-lite"/>
    </source>
</evidence>
<dbReference type="SUPFAM" id="SSF48452">
    <property type="entry name" value="TPR-like"/>
    <property type="match status" value="1"/>
</dbReference>
<keyword evidence="4" id="KW-1185">Reference proteome</keyword>
<dbReference type="RefSeq" id="WP_323437642.1">
    <property type="nucleotide sequence ID" value="NZ_JAYFUH010000036.1"/>
</dbReference>
<feature type="compositionally biased region" description="Low complexity" evidence="1">
    <location>
        <begin position="109"/>
        <end position="121"/>
    </location>
</feature>
<evidence type="ECO:0000313" key="4">
    <source>
        <dbReference type="Proteomes" id="UP001301653"/>
    </source>
</evidence>
<comment type="caution">
    <text evidence="3">The sequence shown here is derived from an EMBL/GenBank/DDBJ whole genome shotgun (WGS) entry which is preliminary data.</text>
</comment>
<dbReference type="Proteomes" id="UP001301653">
    <property type="component" value="Unassembled WGS sequence"/>
</dbReference>
<evidence type="ECO:0000313" key="3">
    <source>
        <dbReference type="EMBL" id="MEA5666057.1"/>
    </source>
</evidence>
<sequence length="292" mass="29694">MSLIYDALRQNGTASPQATATPVARARGGGRRTGYLWLGATGSVLLGYALVHALSGNAAPPVAATATRAPLAAPAAAPATASVTVPVAVAAPAPVAAAAPIPPLPPLAPRATTRTSAAPVAGSDVPAPATPAPRLATTPSGQEVVHVQSQQMNITVSTRRPARDAGPAADTSTRIPDALASLQRAVAQGDAAAIEQQLQALRQLLPADSLTLLRNEAWVAHNRGDLVTAEDRYRQILSRVPEDTQAGVNLALLEAGRGQTDVAQGRLLRLAAENGDSSVIAQALAQIRGTPQ</sequence>
<dbReference type="InterPro" id="IPR011990">
    <property type="entry name" value="TPR-like_helical_dom_sf"/>
</dbReference>
<feature type="region of interest" description="Disordered" evidence="1">
    <location>
        <begin position="99"/>
        <end position="137"/>
    </location>
</feature>
<dbReference type="Gene3D" id="1.25.40.10">
    <property type="entry name" value="Tetratricopeptide repeat domain"/>
    <property type="match status" value="1"/>
</dbReference>
<gene>
    <name evidence="3" type="ORF">VA603_00705</name>
</gene>
<name>A0ABU5UYR2_9GAMM</name>
<feature type="region of interest" description="Disordered" evidence="1">
    <location>
        <begin position="153"/>
        <end position="173"/>
    </location>
</feature>
<protein>
    <submittedName>
        <fullName evidence="3">Tetratricopeptide repeat protein</fullName>
    </submittedName>
</protein>
<reference evidence="3 4" key="1">
    <citation type="submission" date="2023-12" db="EMBL/GenBank/DDBJ databases">
        <title>Stenotrophomonas guangdongensis sp. nov., isolated from wilted pepper plants (Capsicum annuum).</title>
        <authorList>
            <person name="Qiu M."/>
            <person name="Li Y."/>
            <person name="Liu Q."/>
            <person name="Zhang X."/>
            <person name="Huang Y."/>
            <person name="Guo R."/>
            <person name="Hu M."/>
            <person name="Zhou J."/>
            <person name="Zhou X."/>
        </authorList>
    </citation>
    <scope>NUCLEOTIDE SEQUENCE [LARGE SCALE GENOMIC DNA]</scope>
    <source>
        <strain evidence="3 4">MH1</strain>
    </source>
</reference>
<dbReference type="EMBL" id="JAYFUH010000036">
    <property type="protein sequence ID" value="MEA5666057.1"/>
    <property type="molecule type" value="Genomic_DNA"/>
</dbReference>
<keyword evidence="2" id="KW-0812">Transmembrane</keyword>
<keyword evidence="2" id="KW-0472">Membrane</keyword>
<accession>A0ABU5UYR2</accession>
<evidence type="ECO:0000256" key="2">
    <source>
        <dbReference type="SAM" id="Phobius"/>
    </source>
</evidence>
<feature type="transmembrane region" description="Helical" evidence="2">
    <location>
        <begin position="35"/>
        <end position="54"/>
    </location>
</feature>
<organism evidence="3 4">
    <name type="scientific">Stenotrophomonas capsici</name>
    <dbReference type="NCBI Taxonomy" id="3110230"/>
    <lineage>
        <taxon>Bacteria</taxon>
        <taxon>Pseudomonadati</taxon>
        <taxon>Pseudomonadota</taxon>
        <taxon>Gammaproteobacteria</taxon>
        <taxon>Lysobacterales</taxon>
        <taxon>Lysobacteraceae</taxon>
        <taxon>Stenotrophomonas</taxon>
    </lineage>
</organism>
<proteinExistence type="predicted"/>
<keyword evidence="2" id="KW-1133">Transmembrane helix</keyword>